<proteinExistence type="predicted"/>
<accession>A0A0P9CIJ6</accession>
<evidence type="ECO:0000313" key="1">
    <source>
        <dbReference type="EMBL" id="KPV45246.1"/>
    </source>
</evidence>
<gene>
    <name evidence="1" type="ORF">AN477_02250</name>
</gene>
<dbReference type="AlphaFoldDB" id="A0A0P9CIJ6"/>
<protein>
    <submittedName>
        <fullName evidence="1">Uncharacterized protein</fullName>
    </submittedName>
</protein>
<organism evidence="1 2">
    <name type="scientific">Alicyclobacillus ferrooxydans</name>
    <dbReference type="NCBI Taxonomy" id="471514"/>
    <lineage>
        <taxon>Bacteria</taxon>
        <taxon>Bacillati</taxon>
        <taxon>Bacillota</taxon>
        <taxon>Bacilli</taxon>
        <taxon>Bacillales</taxon>
        <taxon>Alicyclobacillaceae</taxon>
        <taxon>Alicyclobacillus</taxon>
    </lineage>
</organism>
<comment type="caution">
    <text evidence="1">The sequence shown here is derived from an EMBL/GenBank/DDBJ whole genome shotgun (WGS) entry which is preliminary data.</text>
</comment>
<keyword evidence="2" id="KW-1185">Reference proteome</keyword>
<dbReference type="STRING" id="471514.AN477_02250"/>
<dbReference type="Proteomes" id="UP000050482">
    <property type="component" value="Unassembled WGS sequence"/>
</dbReference>
<dbReference type="EMBL" id="LJCO01000011">
    <property type="protein sequence ID" value="KPV45246.1"/>
    <property type="molecule type" value="Genomic_DNA"/>
</dbReference>
<reference evidence="1 2" key="1">
    <citation type="submission" date="2015-09" db="EMBL/GenBank/DDBJ databases">
        <title>Draft genome sequence of Alicyclobacillus ferrooxydans DSM 22381.</title>
        <authorList>
            <person name="Hemp J."/>
        </authorList>
    </citation>
    <scope>NUCLEOTIDE SEQUENCE [LARGE SCALE GENOMIC DNA]</scope>
    <source>
        <strain evidence="1 2">TC-34</strain>
    </source>
</reference>
<dbReference type="PATRIC" id="fig|471514.4.peg.2782"/>
<dbReference type="RefSeq" id="WP_054967572.1">
    <property type="nucleotide sequence ID" value="NZ_LJCO01000011.1"/>
</dbReference>
<sequence length="140" mass="16289">MSQSVTEMLRDILIDIALDNRDFDRLRLLTSKDWEKYVVEHGDADPFEFLLADEHFFECRVIDISGRDTILNYRYKEMQDEILFIGEIRVPVAGNGSVQSTYRPMRKTVACEASEPAWLKSLVHKARQTSIRLHGISEIR</sequence>
<name>A0A0P9CIJ6_9BACL</name>
<evidence type="ECO:0000313" key="2">
    <source>
        <dbReference type="Proteomes" id="UP000050482"/>
    </source>
</evidence>